<dbReference type="EMBL" id="BQFW01000003">
    <property type="protein sequence ID" value="GJJ70260.1"/>
    <property type="molecule type" value="Genomic_DNA"/>
</dbReference>
<accession>A0A9P3H520</accession>
<evidence type="ECO:0000313" key="3">
    <source>
        <dbReference type="Proteomes" id="UP000827284"/>
    </source>
</evidence>
<feature type="region of interest" description="Disordered" evidence="1">
    <location>
        <begin position="344"/>
        <end position="363"/>
    </location>
</feature>
<sequence>MFHYFQGNLSNPDIPVRIPNDDTSFDPKEYPNVVFVANGKLAGKIQVAHSSDSESDNTSGLISVRVWVMDEKDKNEVTIKPSFNNKTFTLVVETPAHWGVNTRIYHETLIQYPTTLSSTESLSVESPLTSFNAGEDLSNLFIKSLKGSFSNSSVSLKSIYADRVQLRTQNGNIEGEFRAGHVDLKSSNGPIHAKLILQDALDDRQSTVRLNTSNASIDTHISTINTARGLRLDTNSNNGRLIVGALLAKADRASWVNAVTNNGKVECNIDASLSGQPLEVKHETSNGSIVSSIMVPVNEKFKGFCRSSNASVEVNLTEAFHGRFEVDTSNASSAVEGTELTFEQDKKTTKYGHRGDGQSEIKVQSSNGRVSLRFYETGKSTSEP</sequence>
<reference evidence="2" key="1">
    <citation type="submission" date="2021-11" db="EMBL/GenBank/DDBJ databases">
        <authorList>
            <person name="Herlambang A."/>
            <person name="Guo Y."/>
            <person name="Takashima Y."/>
            <person name="Nishizawa T."/>
        </authorList>
    </citation>
    <scope>NUCLEOTIDE SEQUENCE</scope>
    <source>
        <strain evidence="2">E1425</strain>
    </source>
</reference>
<dbReference type="AlphaFoldDB" id="A0A9P3H520"/>
<organism evidence="2 3">
    <name type="scientific">Entomortierella parvispora</name>
    <dbReference type="NCBI Taxonomy" id="205924"/>
    <lineage>
        <taxon>Eukaryota</taxon>
        <taxon>Fungi</taxon>
        <taxon>Fungi incertae sedis</taxon>
        <taxon>Mucoromycota</taxon>
        <taxon>Mortierellomycotina</taxon>
        <taxon>Mortierellomycetes</taxon>
        <taxon>Mortierellales</taxon>
        <taxon>Mortierellaceae</taxon>
        <taxon>Entomortierella</taxon>
    </lineage>
</organism>
<evidence type="ECO:0000313" key="2">
    <source>
        <dbReference type="EMBL" id="GJJ70260.1"/>
    </source>
</evidence>
<evidence type="ECO:0000256" key="1">
    <source>
        <dbReference type="SAM" id="MobiDB-lite"/>
    </source>
</evidence>
<protein>
    <submittedName>
        <fullName evidence="2">Uncharacterized protein</fullName>
    </submittedName>
</protein>
<proteinExistence type="predicted"/>
<reference evidence="2" key="2">
    <citation type="journal article" date="2022" name="Microbiol. Resour. Announc.">
        <title>Whole-Genome Sequence of Entomortierella parvispora E1425, a Mucoromycotan Fungus Associated with Burkholderiaceae-Related Endosymbiotic Bacteria.</title>
        <authorList>
            <person name="Herlambang A."/>
            <person name="Guo Y."/>
            <person name="Takashima Y."/>
            <person name="Narisawa K."/>
            <person name="Ohta H."/>
            <person name="Nishizawa T."/>
        </authorList>
    </citation>
    <scope>NUCLEOTIDE SEQUENCE</scope>
    <source>
        <strain evidence="2">E1425</strain>
    </source>
</reference>
<keyword evidence="3" id="KW-1185">Reference proteome</keyword>
<feature type="compositionally biased region" description="Basic and acidic residues" evidence="1">
    <location>
        <begin position="344"/>
        <end position="359"/>
    </location>
</feature>
<name>A0A9P3H520_9FUNG</name>
<gene>
    <name evidence="2" type="ORF">EMPS_02609</name>
</gene>
<dbReference type="OrthoDB" id="5570013at2759"/>
<dbReference type="Proteomes" id="UP000827284">
    <property type="component" value="Unassembled WGS sequence"/>
</dbReference>
<comment type="caution">
    <text evidence="2">The sequence shown here is derived from an EMBL/GenBank/DDBJ whole genome shotgun (WGS) entry which is preliminary data.</text>
</comment>